<evidence type="ECO:0000313" key="7">
    <source>
        <dbReference type="Ensembl" id="ENSOKIP00005083309.1"/>
    </source>
</evidence>
<evidence type="ECO:0000256" key="5">
    <source>
        <dbReference type="SAM" id="MobiDB-lite"/>
    </source>
</evidence>
<dbReference type="GeneTree" id="ENSGT00940000153534"/>
<feature type="region of interest" description="Disordered" evidence="5">
    <location>
        <begin position="251"/>
        <end position="361"/>
    </location>
</feature>
<gene>
    <name evidence="7" type="primary">NOP58</name>
</gene>
<dbReference type="GO" id="GO:0042254">
    <property type="term" value="P:ribosome biogenesis"/>
    <property type="evidence" value="ECO:0007669"/>
    <property type="project" value="UniProtKB-KW"/>
</dbReference>
<dbReference type="Ensembl" id="ENSOKIT00005088921.1">
    <property type="protein sequence ID" value="ENSOKIP00005083309.1"/>
    <property type="gene ID" value="ENSOKIG00005036086.1"/>
</dbReference>
<dbReference type="SMART" id="SM00931">
    <property type="entry name" value="NOSIC"/>
    <property type="match status" value="1"/>
</dbReference>
<dbReference type="Pfam" id="PF01798">
    <property type="entry name" value="Nop"/>
    <property type="match status" value="1"/>
</dbReference>
<dbReference type="InterPro" id="IPR012976">
    <property type="entry name" value="NOSIC"/>
</dbReference>
<dbReference type="Proteomes" id="UP000694557">
    <property type="component" value="Unassembled WGS sequence"/>
</dbReference>
<dbReference type="PROSITE" id="PS51358">
    <property type="entry name" value="NOP"/>
    <property type="match status" value="1"/>
</dbReference>
<feature type="compositionally biased region" description="Low complexity" evidence="5">
    <location>
        <begin position="352"/>
        <end position="361"/>
    </location>
</feature>
<evidence type="ECO:0000256" key="3">
    <source>
        <dbReference type="ARBA" id="ARBA00022517"/>
    </source>
</evidence>
<dbReference type="GO" id="GO:0032040">
    <property type="term" value="C:small-subunit processome"/>
    <property type="evidence" value="ECO:0007669"/>
    <property type="project" value="InterPro"/>
</dbReference>
<evidence type="ECO:0000259" key="6">
    <source>
        <dbReference type="PROSITE" id="PS51358"/>
    </source>
</evidence>
<name>A0A8C7MWE3_ONCKI</name>
<reference evidence="7" key="1">
    <citation type="submission" date="2025-08" db="UniProtKB">
        <authorList>
            <consortium name="Ensembl"/>
        </authorList>
    </citation>
    <scope>IDENTIFICATION</scope>
</reference>
<dbReference type="GO" id="GO:0030515">
    <property type="term" value="F:snoRNA binding"/>
    <property type="evidence" value="ECO:0007669"/>
    <property type="project" value="InterPro"/>
</dbReference>
<proteinExistence type="inferred from homology"/>
<accession>A0A8C7MWE3</accession>
<dbReference type="GO" id="GO:0031428">
    <property type="term" value="C:box C/D methylation guide snoRNP complex"/>
    <property type="evidence" value="ECO:0007669"/>
    <property type="project" value="InterPro"/>
</dbReference>
<keyword evidence="3" id="KW-0690">Ribosome biogenesis</keyword>
<dbReference type="AlphaFoldDB" id="A0A8C7MWE3"/>
<organism evidence="7 8">
    <name type="scientific">Oncorhynchus kisutch</name>
    <name type="common">Coho salmon</name>
    <name type="synonym">Salmo kisutch</name>
    <dbReference type="NCBI Taxonomy" id="8019"/>
    <lineage>
        <taxon>Eukaryota</taxon>
        <taxon>Metazoa</taxon>
        <taxon>Chordata</taxon>
        <taxon>Craniata</taxon>
        <taxon>Vertebrata</taxon>
        <taxon>Euteleostomi</taxon>
        <taxon>Actinopterygii</taxon>
        <taxon>Neopterygii</taxon>
        <taxon>Teleostei</taxon>
        <taxon>Protacanthopterygii</taxon>
        <taxon>Salmoniformes</taxon>
        <taxon>Salmonidae</taxon>
        <taxon>Salmoninae</taxon>
        <taxon>Oncorhynchus</taxon>
    </lineage>
</organism>
<dbReference type="InterPro" id="IPR045056">
    <property type="entry name" value="Nop56/Nop58"/>
</dbReference>
<keyword evidence="8" id="KW-1185">Reference proteome</keyword>
<dbReference type="PANTHER" id="PTHR10894">
    <property type="entry name" value="NUCLEOLAR PROTEIN 5 NUCLEOLAR PROTEIN NOP5 NOP58"/>
    <property type="match status" value="1"/>
</dbReference>
<protein>
    <submittedName>
        <fullName evidence="7">NOP58 ribonucleoprotein</fullName>
    </submittedName>
</protein>
<evidence type="ECO:0000256" key="4">
    <source>
        <dbReference type="ARBA" id="ARBA00023242"/>
    </source>
</evidence>
<dbReference type="PANTHER" id="PTHR10894:SF1">
    <property type="entry name" value="NUCLEOLAR PROTEIN 58"/>
    <property type="match status" value="1"/>
</dbReference>
<feature type="compositionally biased region" description="Basic and acidic residues" evidence="5">
    <location>
        <begin position="259"/>
        <end position="272"/>
    </location>
</feature>
<reference evidence="7" key="2">
    <citation type="submission" date="2025-09" db="UniProtKB">
        <authorList>
            <consortium name="Ensembl"/>
        </authorList>
    </citation>
    <scope>IDENTIFICATION</scope>
</reference>
<dbReference type="Gene3D" id="1.10.287.4070">
    <property type="match status" value="1"/>
</dbReference>
<keyword evidence="4" id="KW-0539">Nucleus</keyword>
<dbReference type="Gene3D" id="1.10.246.90">
    <property type="entry name" value="Nop domain"/>
    <property type="match status" value="1"/>
</dbReference>
<dbReference type="InterPro" id="IPR002687">
    <property type="entry name" value="Nop_dom"/>
</dbReference>
<dbReference type="InterPro" id="IPR036070">
    <property type="entry name" value="Nop_dom_sf"/>
</dbReference>
<comment type="similarity">
    <text evidence="2">Belongs to the NOP5/NOP56 family.</text>
</comment>
<comment type="subcellular location">
    <subcellularLocation>
        <location evidence="1">Nucleus</location>
        <location evidence="1">Nucleolus</location>
    </subcellularLocation>
</comment>
<feature type="domain" description="Nop" evidence="6">
    <location>
        <begin position="142"/>
        <end position="245"/>
    </location>
</feature>
<dbReference type="InterPro" id="IPR042239">
    <property type="entry name" value="Nop_C"/>
</dbReference>
<dbReference type="SUPFAM" id="SSF89124">
    <property type="entry name" value="Nop domain"/>
    <property type="match status" value="1"/>
</dbReference>
<sequence>MVCSSVTGVTSLMGCSSVTGVTSIMGSLLDDLDKELNNYIMRCREWYGWHFPEVGKIITDNLAYCKSVRKIGARTNVATTDLSEHLPEEVEAEVKLAAEISMGTEVSEEDIGNIMHLCDQVIEITEYRTQLYDYLKNRMMAIAPNLTVMVGELVGARLISHAGSLLNLAKHPASTTRRDTPKYGLIYHASLVGQTSAKNKGKISRMLAAKASLAIRYDALGEDTNAEMGVENRAKLEARLRHLEEKGIRRISGTGKAMAKSDKYQHRSDVKVYDPSGDSTLPSVSKKRKFEEVEEEEVATPVTVKTKKPKKEPVEEPEASTAAEETPKKKKKKSKKAEEEAMDVKEEEEEATVSPTEEVRS</sequence>
<evidence type="ECO:0000313" key="8">
    <source>
        <dbReference type="Proteomes" id="UP000694557"/>
    </source>
</evidence>
<evidence type="ECO:0000256" key="1">
    <source>
        <dbReference type="ARBA" id="ARBA00004604"/>
    </source>
</evidence>
<evidence type="ECO:0000256" key="2">
    <source>
        <dbReference type="ARBA" id="ARBA00009211"/>
    </source>
</evidence>